<proteinExistence type="predicted"/>
<evidence type="ECO:0000259" key="1">
    <source>
        <dbReference type="Pfam" id="PF05899"/>
    </source>
</evidence>
<dbReference type="Gene3D" id="2.60.120.10">
    <property type="entry name" value="Jelly Rolls"/>
    <property type="match status" value="1"/>
</dbReference>
<feature type="domain" description="(S)-ureidoglycine aminohydrolase cupin" evidence="1">
    <location>
        <begin position="12"/>
        <end position="44"/>
    </location>
</feature>
<dbReference type="InterPro" id="IPR008579">
    <property type="entry name" value="UGlyAH_Cupin_dom"/>
</dbReference>
<name>X0SBE2_9ZZZZ</name>
<gene>
    <name evidence="2" type="ORF">S01H1_03549</name>
</gene>
<dbReference type="EMBL" id="BARS01001924">
    <property type="protein sequence ID" value="GAF78378.1"/>
    <property type="molecule type" value="Genomic_DNA"/>
</dbReference>
<dbReference type="InterPro" id="IPR014710">
    <property type="entry name" value="RmlC-like_jellyroll"/>
</dbReference>
<evidence type="ECO:0000313" key="2">
    <source>
        <dbReference type="EMBL" id="GAF78378.1"/>
    </source>
</evidence>
<protein>
    <recommendedName>
        <fullName evidence="1">(S)-ureidoglycine aminohydrolase cupin domain-containing protein</fullName>
    </recommendedName>
</protein>
<organism evidence="2">
    <name type="scientific">marine sediment metagenome</name>
    <dbReference type="NCBI Taxonomy" id="412755"/>
    <lineage>
        <taxon>unclassified sequences</taxon>
        <taxon>metagenomes</taxon>
        <taxon>ecological metagenomes</taxon>
    </lineage>
</organism>
<comment type="caution">
    <text evidence="2">The sequence shown here is derived from an EMBL/GenBank/DDBJ whole genome shotgun (WGS) entry which is preliminary data.</text>
</comment>
<accession>X0SBE2</accession>
<dbReference type="AlphaFoldDB" id="X0SBE2"/>
<reference evidence="2" key="1">
    <citation type="journal article" date="2014" name="Front. Microbiol.">
        <title>High frequency of phylogenetically diverse reductive dehalogenase-homologous genes in deep subseafloor sedimentary metagenomes.</title>
        <authorList>
            <person name="Kawai M."/>
            <person name="Futagami T."/>
            <person name="Toyoda A."/>
            <person name="Takaki Y."/>
            <person name="Nishi S."/>
            <person name="Hori S."/>
            <person name="Arai W."/>
            <person name="Tsubouchi T."/>
            <person name="Morono Y."/>
            <person name="Uchiyama I."/>
            <person name="Ito T."/>
            <person name="Fujiyama A."/>
            <person name="Inagaki F."/>
            <person name="Takami H."/>
        </authorList>
    </citation>
    <scope>NUCLEOTIDE SEQUENCE</scope>
    <source>
        <strain evidence="2">Expedition CK06-06</strain>
    </source>
</reference>
<sequence>MKKKIPTEEELTKLGVKSWGIWEKEKSIFDWSYSDTETCYILEG</sequence>
<feature type="non-terminal residue" evidence="2">
    <location>
        <position position="44"/>
    </location>
</feature>
<dbReference type="Pfam" id="PF05899">
    <property type="entry name" value="Cupin_3"/>
    <property type="match status" value="1"/>
</dbReference>